<keyword evidence="4" id="KW-0808">Transferase</keyword>
<evidence type="ECO:0000256" key="2">
    <source>
        <dbReference type="ARBA" id="ARBA00005051"/>
    </source>
</evidence>
<feature type="domain" description="7,8-dihydro-6-hydroxymethylpterin-pyrophosphokinase" evidence="9">
    <location>
        <begin position="98"/>
        <end position="109"/>
    </location>
</feature>
<dbReference type="SUPFAM" id="SSF55083">
    <property type="entry name" value="6-hydroxymethyl-7,8-dihydropterin pyrophosphokinase, HPPK"/>
    <property type="match status" value="1"/>
</dbReference>
<keyword evidence="7" id="KW-0067">ATP-binding</keyword>
<comment type="catalytic activity">
    <reaction evidence="1">
        <text>6-hydroxymethyl-7,8-dihydropterin + ATP = (7,8-dihydropterin-6-yl)methyl diphosphate + AMP + H(+)</text>
        <dbReference type="Rhea" id="RHEA:11412"/>
        <dbReference type="ChEBI" id="CHEBI:15378"/>
        <dbReference type="ChEBI" id="CHEBI:30616"/>
        <dbReference type="ChEBI" id="CHEBI:44841"/>
        <dbReference type="ChEBI" id="CHEBI:72950"/>
        <dbReference type="ChEBI" id="CHEBI:456215"/>
        <dbReference type="EC" id="2.7.6.3"/>
    </reaction>
</comment>
<dbReference type="InterPro" id="IPR035907">
    <property type="entry name" value="Hppk_sf"/>
</dbReference>
<dbReference type="Proteomes" id="UP001344906">
    <property type="component" value="Unassembled WGS sequence"/>
</dbReference>
<organism evidence="10 11">
    <name type="scientific">Dictyobacter halimunensis</name>
    <dbReference type="NCBI Taxonomy" id="3026934"/>
    <lineage>
        <taxon>Bacteria</taxon>
        <taxon>Bacillati</taxon>
        <taxon>Chloroflexota</taxon>
        <taxon>Ktedonobacteria</taxon>
        <taxon>Ktedonobacterales</taxon>
        <taxon>Dictyobacteraceae</taxon>
        <taxon>Dictyobacter</taxon>
    </lineage>
</organism>
<dbReference type="NCBIfam" id="TIGR01498">
    <property type="entry name" value="folK"/>
    <property type="match status" value="1"/>
</dbReference>
<keyword evidence="11" id="KW-1185">Reference proteome</keyword>
<comment type="caution">
    <text evidence="10">The sequence shown here is derived from an EMBL/GenBank/DDBJ whole genome shotgun (WGS) entry which is preliminary data.</text>
</comment>
<evidence type="ECO:0000256" key="7">
    <source>
        <dbReference type="ARBA" id="ARBA00022840"/>
    </source>
</evidence>
<evidence type="ECO:0000256" key="1">
    <source>
        <dbReference type="ARBA" id="ARBA00000198"/>
    </source>
</evidence>
<dbReference type="Pfam" id="PF01288">
    <property type="entry name" value="HPPK"/>
    <property type="match status" value="1"/>
</dbReference>
<dbReference type="InterPro" id="IPR000550">
    <property type="entry name" value="Hppk"/>
</dbReference>
<evidence type="ECO:0000259" key="9">
    <source>
        <dbReference type="PROSITE" id="PS00794"/>
    </source>
</evidence>
<dbReference type="EMBL" id="BSRI01000002">
    <property type="protein sequence ID" value="GLV60178.1"/>
    <property type="molecule type" value="Genomic_DNA"/>
</dbReference>
<sequence length="173" mass="19609">MSMGGESPERSQKHDVYLALGSNLGDRQAHLQEALRHLREFVDIQQVSTVYETEPVGYLDQPRFFNIVCRGYTNLTPQELLRRAKTIEQQLGRQETIRNGPRPVDIDILFYDTLVYTEENLVIPHPRMHERAFVLVPLAEIAPAMQDPRSGKTAQELLQGIARDGVTGTSVLL</sequence>
<comment type="pathway">
    <text evidence="2">Cofactor biosynthesis; tetrahydrofolate biosynthesis; 2-amino-4-hydroxy-6-hydroxymethyl-7,8-dihydropteridine diphosphate from 7,8-dihydroneopterin triphosphate: step 4/4.</text>
</comment>
<dbReference type="PROSITE" id="PS00794">
    <property type="entry name" value="HPPK"/>
    <property type="match status" value="1"/>
</dbReference>
<dbReference type="PANTHER" id="PTHR43071">
    <property type="entry name" value="2-AMINO-4-HYDROXY-6-HYDROXYMETHYLDIHYDROPTERIDINE PYROPHOSPHOKINASE"/>
    <property type="match status" value="1"/>
</dbReference>
<evidence type="ECO:0000313" key="11">
    <source>
        <dbReference type="Proteomes" id="UP001344906"/>
    </source>
</evidence>
<accession>A0ABQ6G4Z5</accession>
<dbReference type="PANTHER" id="PTHR43071:SF1">
    <property type="entry name" value="2-AMINO-4-HYDROXY-6-HYDROXYMETHYLDIHYDROPTERIDINE PYROPHOSPHOKINASE"/>
    <property type="match status" value="1"/>
</dbReference>
<proteinExistence type="predicted"/>
<keyword evidence="8" id="KW-0289">Folate biosynthesis</keyword>
<gene>
    <name evidence="10" type="primary">folK</name>
    <name evidence="10" type="ORF">KDH_70000</name>
</gene>
<evidence type="ECO:0000256" key="6">
    <source>
        <dbReference type="ARBA" id="ARBA00022777"/>
    </source>
</evidence>
<dbReference type="Gene3D" id="3.30.70.560">
    <property type="entry name" value="7,8-Dihydro-6-hydroxymethylpterin-pyrophosphokinase HPPK"/>
    <property type="match status" value="1"/>
</dbReference>
<name>A0ABQ6G4Z5_9CHLR</name>
<dbReference type="EC" id="2.7.6.3" evidence="3"/>
<evidence type="ECO:0000256" key="3">
    <source>
        <dbReference type="ARBA" id="ARBA00013253"/>
    </source>
</evidence>
<evidence type="ECO:0000256" key="4">
    <source>
        <dbReference type="ARBA" id="ARBA00022679"/>
    </source>
</evidence>
<keyword evidence="5" id="KW-0547">Nucleotide-binding</keyword>
<evidence type="ECO:0000313" key="10">
    <source>
        <dbReference type="EMBL" id="GLV60178.1"/>
    </source>
</evidence>
<keyword evidence="6" id="KW-0418">Kinase</keyword>
<protein>
    <recommendedName>
        <fullName evidence="3">2-amino-4-hydroxy-6-hydroxymethyldihydropteridine diphosphokinase</fullName>
        <ecNumber evidence="3">2.7.6.3</ecNumber>
    </recommendedName>
</protein>
<evidence type="ECO:0000256" key="5">
    <source>
        <dbReference type="ARBA" id="ARBA00022741"/>
    </source>
</evidence>
<evidence type="ECO:0000256" key="8">
    <source>
        <dbReference type="ARBA" id="ARBA00022909"/>
    </source>
</evidence>
<reference evidence="10 11" key="1">
    <citation type="submission" date="2023-02" db="EMBL/GenBank/DDBJ databases">
        <title>Dictyobacter halimunensis sp. nov., a new member of the class Ktedonobacteria from forest soil in a geothermal area.</title>
        <authorList>
            <person name="Rachmania M.K."/>
            <person name="Ningsih F."/>
            <person name="Sakai Y."/>
            <person name="Yabe S."/>
            <person name="Yokota A."/>
            <person name="Sjamsuridzal W."/>
        </authorList>
    </citation>
    <scope>NUCLEOTIDE SEQUENCE [LARGE SCALE GENOMIC DNA]</scope>
    <source>
        <strain evidence="10 11">S3.2.2.5</strain>
    </source>
</reference>
<dbReference type="CDD" id="cd00483">
    <property type="entry name" value="HPPK"/>
    <property type="match status" value="1"/>
</dbReference>